<evidence type="ECO:0000313" key="2">
    <source>
        <dbReference type="Proteomes" id="UP001319104"/>
    </source>
</evidence>
<dbReference type="AlphaFoldDB" id="A0AAP2CK35"/>
<name>A0AAP2CK35_9BACT</name>
<comment type="caution">
    <text evidence="1">The sequence shown here is derived from an EMBL/GenBank/DDBJ whole genome shotgun (WGS) entry which is preliminary data.</text>
</comment>
<protein>
    <submittedName>
        <fullName evidence="1">Uncharacterized protein</fullName>
    </submittedName>
</protein>
<keyword evidence="2" id="KW-1185">Reference proteome</keyword>
<accession>A0AAP2CK35</accession>
<dbReference type="PROSITE" id="PS51257">
    <property type="entry name" value="PROKAR_LIPOPROTEIN"/>
    <property type="match status" value="1"/>
</dbReference>
<evidence type="ECO:0000313" key="1">
    <source>
        <dbReference type="EMBL" id="MBS9525617.1"/>
    </source>
</evidence>
<dbReference type="EMBL" id="JAHCMY010000015">
    <property type="protein sequence ID" value="MBS9525617.1"/>
    <property type="molecule type" value="Genomic_DNA"/>
</dbReference>
<dbReference type="RefSeq" id="WP_213946476.1">
    <property type="nucleotide sequence ID" value="NZ_JAHCMY010000015.1"/>
</dbReference>
<reference evidence="1 2" key="1">
    <citation type="submission" date="2021-05" db="EMBL/GenBank/DDBJ databases">
        <authorList>
            <person name="Zhang Z.D."/>
            <person name="Osman G."/>
        </authorList>
    </citation>
    <scope>NUCLEOTIDE SEQUENCE [LARGE SCALE GENOMIC DNA]</scope>
    <source>
        <strain evidence="1 2">KCTC 32217</strain>
    </source>
</reference>
<proteinExistence type="predicted"/>
<gene>
    <name evidence="1" type="ORF">KI659_16485</name>
</gene>
<sequence>MKSMIGVFMLLAAVGCTETPVPEGEERMELNYTFEQDMEGWQGGFSDLPTEGQDIYELDYGHRPLPEETGQQGNALFIQGHNRSDDLFMFFKRQINGLQPNTQYEVSFEIELASQYPEESFGIGGSPGGSVFLKAGAVNYEPLAEPDADGYLQMNLDKGNQAADGADMYDMGTVGIEGEEFAYTLISRQNINRPLRVNTDDQGSLWLIFGTDSGFEGLTELYYNSVKVNVKK</sequence>
<dbReference type="Proteomes" id="UP001319104">
    <property type="component" value="Unassembled WGS sequence"/>
</dbReference>
<organism evidence="1 2">
    <name type="scientific">Litoribacter ruber</name>
    <dbReference type="NCBI Taxonomy" id="702568"/>
    <lineage>
        <taxon>Bacteria</taxon>
        <taxon>Pseudomonadati</taxon>
        <taxon>Bacteroidota</taxon>
        <taxon>Cytophagia</taxon>
        <taxon>Cytophagales</taxon>
        <taxon>Cyclobacteriaceae</taxon>
        <taxon>Litoribacter</taxon>
    </lineage>
</organism>